<dbReference type="STRING" id="1095629.A0A0C9WMY5"/>
<dbReference type="AlphaFoldDB" id="A0A0C9WMY5"/>
<dbReference type="HOGENOM" id="CLU_1004975_0_0_1"/>
<name>A0A0C9WMY5_9AGAR</name>
<reference evidence="3" key="2">
    <citation type="submission" date="2015-01" db="EMBL/GenBank/DDBJ databases">
        <title>Evolutionary Origins and Diversification of the Mycorrhizal Mutualists.</title>
        <authorList>
            <consortium name="DOE Joint Genome Institute"/>
            <consortium name="Mycorrhizal Genomics Consortium"/>
            <person name="Kohler A."/>
            <person name="Kuo A."/>
            <person name="Nagy L.G."/>
            <person name="Floudas D."/>
            <person name="Copeland A."/>
            <person name="Barry K.W."/>
            <person name="Cichocki N."/>
            <person name="Veneault-Fourrey C."/>
            <person name="LaButti K."/>
            <person name="Lindquist E.A."/>
            <person name="Lipzen A."/>
            <person name="Lundell T."/>
            <person name="Morin E."/>
            <person name="Murat C."/>
            <person name="Riley R."/>
            <person name="Ohm R."/>
            <person name="Sun H."/>
            <person name="Tunlid A."/>
            <person name="Henrissat B."/>
            <person name="Grigoriev I.V."/>
            <person name="Hibbett D.S."/>
            <person name="Martin F."/>
        </authorList>
    </citation>
    <scope>NUCLEOTIDE SEQUENCE [LARGE SCALE GENOMIC DNA]</scope>
    <source>
        <strain evidence="3">LaAM-08-1</strain>
    </source>
</reference>
<accession>A0A0C9WMY5</accession>
<dbReference type="OrthoDB" id="3247681at2759"/>
<sequence length="277" mass="30475">MNGDLETGQHFKLKEIQKTVLHGMDNDTFSQAYIDKAIEELEQTRKVKTMGSRSSNTAAYTDARVTTSSLTNERTGVTALALIVKGHIHDDFADTIVEFNGSSAFLLDVFNMQPADVCSRFQQWVCNQKLSMITNIPNLGMNYINYATSIQQKYRVELLGWPTNIPFANPHHITVIAVARKLQHAHSVTTCKWGTKRNRLAAAADEDEDKEGEDDEVPPPAKKRLGASTQKPGSSKAASTAKKSKANKATKTAQHIAKTLPPTAVKSRETVDSDSDS</sequence>
<organism evidence="2 3">
    <name type="scientific">Laccaria amethystina LaAM-08-1</name>
    <dbReference type="NCBI Taxonomy" id="1095629"/>
    <lineage>
        <taxon>Eukaryota</taxon>
        <taxon>Fungi</taxon>
        <taxon>Dikarya</taxon>
        <taxon>Basidiomycota</taxon>
        <taxon>Agaricomycotina</taxon>
        <taxon>Agaricomycetes</taxon>
        <taxon>Agaricomycetidae</taxon>
        <taxon>Agaricales</taxon>
        <taxon>Agaricineae</taxon>
        <taxon>Hydnangiaceae</taxon>
        <taxon>Laccaria</taxon>
    </lineage>
</organism>
<dbReference type="EMBL" id="KN839000">
    <property type="protein sequence ID" value="KIJ91485.1"/>
    <property type="molecule type" value="Genomic_DNA"/>
</dbReference>
<feature type="compositionally biased region" description="Acidic residues" evidence="1">
    <location>
        <begin position="204"/>
        <end position="217"/>
    </location>
</feature>
<evidence type="ECO:0000313" key="2">
    <source>
        <dbReference type="EMBL" id="KIJ91485.1"/>
    </source>
</evidence>
<evidence type="ECO:0000256" key="1">
    <source>
        <dbReference type="SAM" id="MobiDB-lite"/>
    </source>
</evidence>
<keyword evidence="3" id="KW-1185">Reference proteome</keyword>
<evidence type="ECO:0000313" key="3">
    <source>
        <dbReference type="Proteomes" id="UP000054477"/>
    </source>
</evidence>
<dbReference type="Proteomes" id="UP000054477">
    <property type="component" value="Unassembled WGS sequence"/>
</dbReference>
<reference evidence="2 3" key="1">
    <citation type="submission" date="2014-04" db="EMBL/GenBank/DDBJ databases">
        <authorList>
            <consortium name="DOE Joint Genome Institute"/>
            <person name="Kuo A."/>
            <person name="Kohler A."/>
            <person name="Nagy L.G."/>
            <person name="Floudas D."/>
            <person name="Copeland A."/>
            <person name="Barry K.W."/>
            <person name="Cichocki N."/>
            <person name="Veneault-Fourrey C."/>
            <person name="LaButti K."/>
            <person name="Lindquist E.A."/>
            <person name="Lipzen A."/>
            <person name="Lundell T."/>
            <person name="Morin E."/>
            <person name="Murat C."/>
            <person name="Sun H."/>
            <person name="Tunlid A."/>
            <person name="Henrissat B."/>
            <person name="Grigoriev I.V."/>
            <person name="Hibbett D.S."/>
            <person name="Martin F."/>
            <person name="Nordberg H.P."/>
            <person name="Cantor M.N."/>
            <person name="Hua S.X."/>
        </authorList>
    </citation>
    <scope>NUCLEOTIDE SEQUENCE [LARGE SCALE GENOMIC DNA]</scope>
    <source>
        <strain evidence="2 3">LaAM-08-1</strain>
    </source>
</reference>
<proteinExistence type="predicted"/>
<feature type="region of interest" description="Disordered" evidence="1">
    <location>
        <begin position="202"/>
        <end position="277"/>
    </location>
</feature>
<gene>
    <name evidence="2" type="ORF">K443DRAFT_126222</name>
</gene>
<protein>
    <submittedName>
        <fullName evidence="2">Uncharacterized protein</fullName>
    </submittedName>
</protein>